<dbReference type="RefSeq" id="XP_060433416.1">
    <property type="nucleotide sequence ID" value="XM_060578981.1"/>
</dbReference>
<proteinExistence type="predicted"/>
<dbReference type="AlphaFoldDB" id="A0AAJ0AST3"/>
<reference evidence="1" key="1">
    <citation type="submission" date="2021-06" db="EMBL/GenBank/DDBJ databases">
        <title>Comparative genomics, transcriptomics and evolutionary studies reveal genomic signatures of adaptation to plant cell wall in hemibiotrophic fungi.</title>
        <authorList>
            <consortium name="DOE Joint Genome Institute"/>
            <person name="Baroncelli R."/>
            <person name="Diaz J.F."/>
            <person name="Benocci T."/>
            <person name="Peng M."/>
            <person name="Battaglia E."/>
            <person name="Haridas S."/>
            <person name="Andreopoulos W."/>
            <person name="Labutti K."/>
            <person name="Pangilinan J."/>
            <person name="Floch G.L."/>
            <person name="Makela M.R."/>
            <person name="Henrissat B."/>
            <person name="Grigoriev I.V."/>
            <person name="Crouch J.A."/>
            <person name="De Vries R.P."/>
            <person name="Sukno S.A."/>
            <person name="Thon M.R."/>
        </authorList>
    </citation>
    <scope>NUCLEOTIDE SEQUENCE</scope>
    <source>
        <strain evidence="1">CBS 193.32</strain>
    </source>
</reference>
<gene>
    <name evidence="1" type="ORF">BDP55DRAFT_725152</name>
</gene>
<organism evidence="1 2">
    <name type="scientific">Colletotrichum godetiae</name>
    <dbReference type="NCBI Taxonomy" id="1209918"/>
    <lineage>
        <taxon>Eukaryota</taxon>
        <taxon>Fungi</taxon>
        <taxon>Dikarya</taxon>
        <taxon>Ascomycota</taxon>
        <taxon>Pezizomycotina</taxon>
        <taxon>Sordariomycetes</taxon>
        <taxon>Hypocreomycetidae</taxon>
        <taxon>Glomerellales</taxon>
        <taxon>Glomerellaceae</taxon>
        <taxon>Colletotrichum</taxon>
        <taxon>Colletotrichum acutatum species complex</taxon>
    </lineage>
</organism>
<keyword evidence="2" id="KW-1185">Reference proteome</keyword>
<comment type="caution">
    <text evidence="1">The sequence shown here is derived from an EMBL/GenBank/DDBJ whole genome shotgun (WGS) entry which is preliminary data.</text>
</comment>
<evidence type="ECO:0000313" key="2">
    <source>
        <dbReference type="Proteomes" id="UP001224890"/>
    </source>
</evidence>
<dbReference type="EMBL" id="JAHMHR010000007">
    <property type="protein sequence ID" value="KAK1689721.1"/>
    <property type="molecule type" value="Genomic_DNA"/>
</dbReference>
<name>A0AAJ0AST3_9PEZI</name>
<evidence type="ECO:0000313" key="1">
    <source>
        <dbReference type="EMBL" id="KAK1689721.1"/>
    </source>
</evidence>
<sequence length="160" mass="17970">MRPAWAYVFYDTSPGTLNPGRAEDLARSIFDGTENSRSSDGQPERIEVFAVPLPPLSEIGSPYSAEEPGLELVLSQESPWCARLAERVSPDPQYAHCLRHAAACINHYEREVQSPLTISGRAEAVSRYLPELFCGTYYTRHIVIVDRLEDEPKNPPRPTR</sequence>
<dbReference type="GeneID" id="85463507"/>
<accession>A0AAJ0AST3</accession>
<protein>
    <submittedName>
        <fullName evidence="1">Uncharacterized protein</fullName>
    </submittedName>
</protein>
<dbReference type="Proteomes" id="UP001224890">
    <property type="component" value="Unassembled WGS sequence"/>
</dbReference>